<dbReference type="InterPro" id="IPR013216">
    <property type="entry name" value="Methyltransf_11"/>
</dbReference>
<feature type="domain" description="Methyltransferase type 11" evidence="1">
    <location>
        <begin position="45"/>
        <end position="137"/>
    </location>
</feature>
<gene>
    <name evidence="2" type="ORF">KMZ29_09610</name>
</gene>
<sequence>MSDTATEHFLKVTELPGEEVSQEQLERLCHRYYWAAEYVRGRDVLEVACGAGPGLRYLAGRARSLKAGDFSPEVLARAQRHIGADVELRVFDAQDIPYPDASVDTVIIFEALYYVPSAEKFIAEAKRVLRPGGVLLISNANKDLYDFNPSPHSTVYHGVVELRQLLEQAGFKPAFFGYLKVDQVSLRQRILRPIKKIAVDLNLMPKTMAGKKLLKRLVFGQMVPMPDTVTEGLVSYAPPEPIEASAPDHIHKVFYCAARLP</sequence>
<keyword evidence="2" id="KW-0808">Transferase</keyword>
<dbReference type="SUPFAM" id="SSF53335">
    <property type="entry name" value="S-adenosyl-L-methionine-dependent methyltransferases"/>
    <property type="match status" value="1"/>
</dbReference>
<evidence type="ECO:0000313" key="3">
    <source>
        <dbReference type="Proteomes" id="UP000680839"/>
    </source>
</evidence>
<evidence type="ECO:0000259" key="1">
    <source>
        <dbReference type="Pfam" id="PF08241"/>
    </source>
</evidence>
<proteinExistence type="predicted"/>
<accession>A0A975NIT7</accession>
<protein>
    <submittedName>
        <fullName evidence="2">Class I SAM-dependent methyltransferase</fullName>
    </submittedName>
</protein>
<dbReference type="InterPro" id="IPR029063">
    <property type="entry name" value="SAM-dependent_MTases_sf"/>
</dbReference>
<dbReference type="PANTHER" id="PTHR43591">
    <property type="entry name" value="METHYLTRANSFERASE"/>
    <property type="match status" value="1"/>
</dbReference>
<dbReference type="GO" id="GO:0032259">
    <property type="term" value="P:methylation"/>
    <property type="evidence" value="ECO:0007669"/>
    <property type="project" value="UniProtKB-KW"/>
</dbReference>
<dbReference type="EMBL" id="CP076134">
    <property type="protein sequence ID" value="QWG14884.1"/>
    <property type="molecule type" value="Genomic_DNA"/>
</dbReference>
<dbReference type="Proteomes" id="UP000680839">
    <property type="component" value="Chromosome"/>
</dbReference>
<dbReference type="RefSeq" id="WP_215623475.1">
    <property type="nucleotide sequence ID" value="NZ_CP076134.1"/>
</dbReference>
<dbReference type="CDD" id="cd02440">
    <property type="entry name" value="AdoMet_MTases"/>
    <property type="match status" value="1"/>
</dbReference>
<dbReference type="AlphaFoldDB" id="A0A975NIT7"/>
<dbReference type="GO" id="GO:0008757">
    <property type="term" value="F:S-adenosylmethionine-dependent methyltransferase activity"/>
    <property type="evidence" value="ECO:0007669"/>
    <property type="project" value="InterPro"/>
</dbReference>
<organism evidence="2 3">
    <name type="scientific">Bradyrhizobium sediminis</name>
    <dbReference type="NCBI Taxonomy" id="2840469"/>
    <lineage>
        <taxon>Bacteria</taxon>
        <taxon>Pseudomonadati</taxon>
        <taxon>Pseudomonadota</taxon>
        <taxon>Alphaproteobacteria</taxon>
        <taxon>Hyphomicrobiales</taxon>
        <taxon>Nitrobacteraceae</taxon>
        <taxon>Bradyrhizobium</taxon>
    </lineage>
</organism>
<dbReference type="PANTHER" id="PTHR43591:SF24">
    <property type="entry name" value="2-METHOXY-6-POLYPRENYL-1,4-BENZOQUINOL METHYLASE, MITOCHONDRIAL"/>
    <property type="match status" value="1"/>
</dbReference>
<dbReference type="Gene3D" id="3.40.50.150">
    <property type="entry name" value="Vaccinia Virus protein VP39"/>
    <property type="match status" value="1"/>
</dbReference>
<keyword evidence="2" id="KW-0489">Methyltransferase</keyword>
<name>A0A975NIT7_9BRAD</name>
<reference evidence="2" key="1">
    <citation type="submission" date="2021-06" db="EMBL/GenBank/DDBJ databases">
        <title>Bradyrhizobium sp. S2-20-1 Genome sequencing.</title>
        <authorList>
            <person name="Jin L."/>
        </authorList>
    </citation>
    <scope>NUCLEOTIDE SEQUENCE</scope>
    <source>
        <strain evidence="2">S2-20-1</strain>
    </source>
</reference>
<dbReference type="Pfam" id="PF08241">
    <property type="entry name" value="Methyltransf_11"/>
    <property type="match status" value="1"/>
</dbReference>
<evidence type="ECO:0000313" key="2">
    <source>
        <dbReference type="EMBL" id="QWG14884.1"/>
    </source>
</evidence>